<reference evidence="1 2" key="1">
    <citation type="submission" date="2018-03" db="EMBL/GenBank/DDBJ databases">
        <title>Marinobacter brunus sp. nov., a marine bacterium of Gamma-proteobacteria isolated from the surface seawater of the South China Sea.</title>
        <authorList>
            <person name="Cheng H."/>
            <person name="Wu Y.-H."/>
            <person name="Xamxidin M."/>
            <person name="Xu X.-W."/>
        </authorList>
    </citation>
    <scope>NUCLEOTIDE SEQUENCE [LARGE SCALE GENOMIC DNA]</scope>
    <source>
        <strain evidence="1 2">JCM 30472</strain>
    </source>
</reference>
<organism evidence="1 2">
    <name type="scientific">Marinobacter halophilus</name>
    <dbReference type="NCBI Taxonomy" id="1323740"/>
    <lineage>
        <taxon>Bacteria</taxon>
        <taxon>Pseudomonadati</taxon>
        <taxon>Pseudomonadota</taxon>
        <taxon>Gammaproteobacteria</taxon>
        <taxon>Pseudomonadales</taxon>
        <taxon>Marinobacteraceae</taxon>
        <taxon>Marinobacter</taxon>
    </lineage>
</organism>
<sequence>MGMAFNIPAASRNSQTEHRPCLGWAPVGRVCISIDADCLARLMASHQIHVQEFSCDDEASKQVVRGLLLDCLRLR</sequence>
<comment type="caution">
    <text evidence="1">The sequence shown here is derived from an EMBL/GenBank/DDBJ whole genome shotgun (WGS) entry which is preliminary data.</text>
</comment>
<name>A0A2T1KK64_9GAMM</name>
<keyword evidence="2" id="KW-1185">Reference proteome</keyword>
<protein>
    <submittedName>
        <fullName evidence="1">Uncharacterized protein</fullName>
    </submittedName>
</protein>
<proteinExistence type="predicted"/>
<evidence type="ECO:0000313" key="2">
    <source>
        <dbReference type="Proteomes" id="UP000238385"/>
    </source>
</evidence>
<accession>A0A2T1KK64</accession>
<dbReference type="AlphaFoldDB" id="A0A2T1KK64"/>
<dbReference type="Proteomes" id="UP000238385">
    <property type="component" value="Unassembled WGS sequence"/>
</dbReference>
<dbReference type="EMBL" id="PXNN01000003">
    <property type="protein sequence ID" value="PSF09992.1"/>
    <property type="molecule type" value="Genomic_DNA"/>
</dbReference>
<gene>
    <name evidence="1" type="ORF">C7H08_00315</name>
</gene>
<evidence type="ECO:0000313" key="1">
    <source>
        <dbReference type="EMBL" id="PSF09992.1"/>
    </source>
</evidence>